<evidence type="ECO:0000256" key="4">
    <source>
        <dbReference type="ARBA" id="ARBA00022764"/>
    </source>
</evidence>
<sequence length="199" mass="22557">MKTLFTLFISLLLTVSAHAAKFELGTHYQVLETEKSATPKVIEFFSFYCPHCYQFEPAIERLKSALPAGTTFEKVHVAFMGGNMAIPMAKSYATMVSLGVEKTMVPAMFKQIHEKRSAPNNEQSLRQLFIDNGVEPQKYDSTYNSFVVNAMQRSFDKQFDKSTLTGVPGVLVNNKYIVKTEKIRSVDEYNQLVNYLLTL</sequence>
<name>A0ABT8BUD9_9VIBR</name>
<evidence type="ECO:0000256" key="5">
    <source>
        <dbReference type="ARBA" id="ARBA00023157"/>
    </source>
</evidence>
<feature type="signal peptide" evidence="8">
    <location>
        <begin position="1"/>
        <end position="19"/>
    </location>
</feature>
<dbReference type="InterPro" id="IPR001853">
    <property type="entry name" value="DSBA-like_thioredoxin_dom"/>
</dbReference>
<dbReference type="PROSITE" id="PS51352">
    <property type="entry name" value="THIOREDOXIN_2"/>
    <property type="match status" value="1"/>
</dbReference>
<evidence type="ECO:0000256" key="1">
    <source>
        <dbReference type="ARBA" id="ARBA00004418"/>
    </source>
</evidence>
<evidence type="ECO:0000256" key="2">
    <source>
        <dbReference type="ARBA" id="ARBA00005791"/>
    </source>
</evidence>
<dbReference type="InterPro" id="IPR050824">
    <property type="entry name" value="Thiol_disulfide_DsbA"/>
</dbReference>
<comment type="similarity">
    <text evidence="2">Belongs to the thioredoxin family. DsbA subfamily.</text>
</comment>
<dbReference type="Proteomes" id="UP001238540">
    <property type="component" value="Unassembled WGS sequence"/>
</dbReference>
<keyword evidence="6" id="KW-0676">Redox-active center</keyword>
<dbReference type="PANTHER" id="PTHR35891">
    <property type="entry name" value="THIOL:DISULFIDE INTERCHANGE PROTEIN DSBA"/>
    <property type="match status" value="1"/>
</dbReference>
<evidence type="ECO:0000313" key="11">
    <source>
        <dbReference type="Proteomes" id="UP001238540"/>
    </source>
</evidence>
<evidence type="ECO:0000256" key="3">
    <source>
        <dbReference type="ARBA" id="ARBA00022729"/>
    </source>
</evidence>
<accession>A0ABT8BUD9</accession>
<feature type="domain" description="Thioredoxin" evidence="9">
    <location>
        <begin position="9"/>
        <end position="198"/>
    </location>
</feature>
<dbReference type="Gene3D" id="3.40.30.10">
    <property type="entry name" value="Glutaredoxin"/>
    <property type="match status" value="1"/>
</dbReference>
<evidence type="ECO:0000259" key="9">
    <source>
        <dbReference type="PROSITE" id="PS51352"/>
    </source>
</evidence>
<dbReference type="SUPFAM" id="SSF52833">
    <property type="entry name" value="Thioredoxin-like"/>
    <property type="match status" value="1"/>
</dbReference>
<dbReference type="PANTHER" id="PTHR35891:SF2">
    <property type="entry name" value="THIOL:DISULFIDE INTERCHANGE PROTEIN DSBA"/>
    <property type="match status" value="1"/>
</dbReference>
<dbReference type="InterPro" id="IPR017937">
    <property type="entry name" value="Thioredoxin_CS"/>
</dbReference>
<dbReference type="RefSeq" id="WP_170882019.1">
    <property type="nucleotide sequence ID" value="NZ_JABEYA020000001.1"/>
</dbReference>
<comment type="subcellular location">
    <subcellularLocation>
        <location evidence="1 7">Periplasm</location>
    </subcellularLocation>
</comment>
<keyword evidence="3 8" id="KW-0732">Signal</keyword>
<dbReference type="EMBL" id="JAUFQC010000001">
    <property type="protein sequence ID" value="MDN3610303.1"/>
    <property type="molecule type" value="Genomic_DNA"/>
</dbReference>
<evidence type="ECO:0000313" key="10">
    <source>
        <dbReference type="EMBL" id="MDN3610303.1"/>
    </source>
</evidence>
<dbReference type="InterPro" id="IPR013766">
    <property type="entry name" value="Thioredoxin_domain"/>
</dbReference>
<dbReference type="Pfam" id="PF01323">
    <property type="entry name" value="DSBA"/>
    <property type="match status" value="1"/>
</dbReference>
<feature type="chain" id="PRO_5046234140" description="Thiol:disulfide interchange protein" evidence="8">
    <location>
        <begin position="20"/>
        <end position="199"/>
    </location>
</feature>
<evidence type="ECO:0000256" key="8">
    <source>
        <dbReference type="SAM" id="SignalP"/>
    </source>
</evidence>
<proteinExistence type="inferred from homology"/>
<evidence type="ECO:0000256" key="7">
    <source>
        <dbReference type="PIRNR" id="PIRNR001488"/>
    </source>
</evidence>
<dbReference type="CDD" id="cd03019">
    <property type="entry name" value="DsbA_DsbA"/>
    <property type="match status" value="1"/>
</dbReference>
<dbReference type="InterPro" id="IPR023205">
    <property type="entry name" value="DsbA/DsbL"/>
</dbReference>
<keyword evidence="11" id="KW-1185">Reference proteome</keyword>
<gene>
    <name evidence="10" type="ORF">QWZ16_11375</name>
</gene>
<dbReference type="PIRSF" id="PIRSF001488">
    <property type="entry name" value="Tdi_protein"/>
    <property type="match status" value="1"/>
</dbReference>
<evidence type="ECO:0000256" key="6">
    <source>
        <dbReference type="ARBA" id="ARBA00023284"/>
    </source>
</evidence>
<dbReference type="PROSITE" id="PS00194">
    <property type="entry name" value="THIOREDOXIN_1"/>
    <property type="match status" value="1"/>
</dbReference>
<keyword evidence="4 7" id="KW-0574">Periplasm</keyword>
<organism evidence="10 11">
    <name type="scientific">Vibrio ostreicida</name>
    <dbReference type="NCBI Taxonomy" id="526588"/>
    <lineage>
        <taxon>Bacteria</taxon>
        <taxon>Pseudomonadati</taxon>
        <taxon>Pseudomonadota</taxon>
        <taxon>Gammaproteobacteria</taxon>
        <taxon>Vibrionales</taxon>
        <taxon>Vibrionaceae</taxon>
        <taxon>Vibrio</taxon>
    </lineage>
</organism>
<comment type="caution">
    <text evidence="10">The sequence shown here is derived from an EMBL/GenBank/DDBJ whole genome shotgun (WGS) entry which is preliminary data.</text>
</comment>
<reference evidence="11" key="1">
    <citation type="journal article" date="2019" name="Int. J. Syst. Evol. Microbiol.">
        <title>The Global Catalogue of Microorganisms (GCM) 10K type strain sequencing project: providing services to taxonomists for standard genome sequencing and annotation.</title>
        <authorList>
            <consortium name="The Broad Institute Genomics Platform"/>
            <consortium name="The Broad Institute Genome Sequencing Center for Infectious Disease"/>
            <person name="Wu L."/>
            <person name="Ma J."/>
        </authorList>
    </citation>
    <scope>NUCLEOTIDE SEQUENCE [LARGE SCALE GENOMIC DNA]</scope>
    <source>
        <strain evidence="11">CECT 7398</strain>
    </source>
</reference>
<keyword evidence="5 7" id="KW-1015">Disulfide bond</keyword>
<dbReference type="InterPro" id="IPR036249">
    <property type="entry name" value="Thioredoxin-like_sf"/>
</dbReference>
<protein>
    <recommendedName>
        <fullName evidence="7">Thiol:disulfide interchange protein</fullName>
    </recommendedName>
</protein>